<proteinExistence type="predicted"/>
<dbReference type="Pfam" id="PF00566">
    <property type="entry name" value="RabGAP-TBC"/>
    <property type="match status" value="1"/>
</dbReference>
<feature type="compositionally biased region" description="Low complexity" evidence="2">
    <location>
        <begin position="150"/>
        <end position="159"/>
    </location>
</feature>
<evidence type="ECO:0000313" key="5">
    <source>
        <dbReference type="Proteomes" id="UP000094385"/>
    </source>
</evidence>
<feature type="domain" description="Rab-GAP TBC" evidence="3">
    <location>
        <begin position="446"/>
        <end position="642"/>
    </location>
</feature>
<dbReference type="EMBL" id="KV454290">
    <property type="protein sequence ID" value="ODQ75749.1"/>
    <property type="molecule type" value="Genomic_DNA"/>
</dbReference>
<name>A0A1E3QDH0_LIPST</name>
<feature type="compositionally biased region" description="Polar residues" evidence="2">
    <location>
        <begin position="118"/>
        <end position="144"/>
    </location>
</feature>
<evidence type="ECO:0000256" key="1">
    <source>
        <dbReference type="SAM" id="Coils"/>
    </source>
</evidence>
<dbReference type="Gene3D" id="1.10.8.270">
    <property type="entry name" value="putative rabgap domain of human tbc1 domain family member 14 like domains"/>
    <property type="match status" value="1"/>
</dbReference>
<protein>
    <recommendedName>
        <fullName evidence="3">Rab-GAP TBC domain-containing protein</fullName>
    </recommendedName>
</protein>
<accession>A0A1E3QDH0</accession>
<dbReference type="PANTHER" id="PTHR47219:SF9">
    <property type="entry name" value="GTPASE ACTIVATING PROTEIN AND CENTROSOME-ASSOCIATED, ISOFORM B"/>
    <property type="match status" value="1"/>
</dbReference>
<feature type="region of interest" description="Disordered" evidence="2">
    <location>
        <begin position="1"/>
        <end position="22"/>
    </location>
</feature>
<gene>
    <name evidence="4" type="ORF">LIPSTDRAFT_115575</name>
</gene>
<organism evidence="4 5">
    <name type="scientific">Lipomyces starkeyi NRRL Y-11557</name>
    <dbReference type="NCBI Taxonomy" id="675824"/>
    <lineage>
        <taxon>Eukaryota</taxon>
        <taxon>Fungi</taxon>
        <taxon>Dikarya</taxon>
        <taxon>Ascomycota</taxon>
        <taxon>Saccharomycotina</taxon>
        <taxon>Lipomycetes</taxon>
        <taxon>Lipomycetales</taxon>
        <taxon>Lipomycetaceae</taxon>
        <taxon>Lipomyces</taxon>
    </lineage>
</organism>
<dbReference type="AlphaFoldDB" id="A0A1E3QDH0"/>
<dbReference type="InterPro" id="IPR050302">
    <property type="entry name" value="Rab_GAP_TBC_domain"/>
</dbReference>
<dbReference type="GO" id="GO:0030427">
    <property type="term" value="C:site of polarized growth"/>
    <property type="evidence" value="ECO:0007669"/>
    <property type="project" value="UniProtKB-ARBA"/>
</dbReference>
<dbReference type="OrthoDB" id="289721at2759"/>
<feature type="compositionally biased region" description="Basic and acidic residues" evidence="2">
    <location>
        <begin position="348"/>
        <end position="359"/>
    </location>
</feature>
<reference evidence="4 5" key="1">
    <citation type="journal article" date="2016" name="Proc. Natl. Acad. Sci. U.S.A.">
        <title>Comparative genomics of biotechnologically important yeasts.</title>
        <authorList>
            <person name="Riley R."/>
            <person name="Haridas S."/>
            <person name="Wolfe K.H."/>
            <person name="Lopes M.R."/>
            <person name="Hittinger C.T."/>
            <person name="Goeker M."/>
            <person name="Salamov A.A."/>
            <person name="Wisecaver J.H."/>
            <person name="Long T.M."/>
            <person name="Calvey C.H."/>
            <person name="Aerts A.L."/>
            <person name="Barry K.W."/>
            <person name="Choi C."/>
            <person name="Clum A."/>
            <person name="Coughlan A.Y."/>
            <person name="Deshpande S."/>
            <person name="Douglass A.P."/>
            <person name="Hanson S.J."/>
            <person name="Klenk H.-P."/>
            <person name="LaButti K.M."/>
            <person name="Lapidus A."/>
            <person name="Lindquist E.A."/>
            <person name="Lipzen A.M."/>
            <person name="Meier-Kolthoff J.P."/>
            <person name="Ohm R.A."/>
            <person name="Otillar R.P."/>
            <person name="Pangilinan J.L."/>
            <person name="Peng Y."/>
            <person name="Rokas A."/>
            <person name="Rosa C.A."/>
            <person name="Scheuner C."/>
            <person name="Sibirny A.A."/>
            <person name="Slot J.C."/>
            <person name="Stielow J.B."/>
            <person name="Sun H."/>
            <person name="Kurtzman C.P."/>
            <person name="Blackwell M."/>
            <person name="Grigoriev I.V."/>
            <person name="Jeffries T.W."/>
        </authorList>
    </citation>
    <scope>NUCLEOTIDE SEQUENCE [LARGE SCALE GENOMIC DNA]</scope>
    <source>
        <strain evidence="4 5">NRRL Y-11557</strain>
    </source>
</reference>
<feature type="region of interest" description="Disordered" evidence="2">
    <location>
        <begin position="243"/>
        <end position="287"/>
    </location>
</feature>
<dbReference type="PROSITE" id="PS50086">
    <property type="entry name" value="TBC_RABGAP"/>
    <property type="match status" value="1"/>
</dbReference>
<dbReference type="GO" id="GO:0031267">
    <property type="term" value="F:small GTPase binding"/>
    <property type="evidence" value="ECO:0007669"/>
    <property type="project" value="TreeGrafter"/>
</dbReference>
<feature type="coiled-coil region" evidence="1">
    <location>
        <begin position="386"/>
        <end position="413"/>
    </location>
</feature>
<keyword evidence="1" id="KW-0175">Coiled coil</keyword>
<evidence type="ECO:0000256" key="2">
    <source>
        <dbReference type="SAM" id="MobiDB-lite"/>
    </source>
</evidence>
<feature type="compositionally biased region" description="Basic and acidic residues" evidence="2">
    <location>
        <begin position="189"/>
        <end position="199"/>
    </location>
</feature>
<feature type="compositionally biased region" description="Acidic residues" evidence="2">
    <location>
        <begin position="206"/>
        <end position="216"/>
    </location>
</feature>
<feature type="region of interest" description="Disordered" evidence="2">
    <location>
        <begin position="348"/>
        <end position="376"/>
    </location>
</feature>
<evidence type="ECO:0000313" key="4">
    <source>
        <dbReference type="EMBL" id="ODQ75749.1"/>
    </source>
</evidence>
<dbReference type="Gene3D" id="1.10.472.80">
    <property type="entry name" value="Ypt/Rab-GAP domain of gyp1p, domain 3"/>
    <property type="match status" value="1"/>
</dbReference>
<keyword evidence="5" id="KW-1185">Reference proteome</keyword>
<dbReference type="Gene3D" id="1.10.10.750">
    <property type="entry name" value="Ypt/Rab-GAP domain of gyp1p, domain 1"/>
    <property type="match status" value="1"/>
</dbReference>
<dbReference type="GO" id="GO:0005096">
    <property type="term" value="F:GTPase activator activity"/>
    <property type="evidence" value="ECO:0007669"/>
    <property type="project" value="TreeGrafter"/>
</dbReference>
<dbReference type="SUPFAM" id="SSF47923">
    <property type="entry name" value="Ypt/Rab-GAP domain of gyp1p"/>
    <property type="match status" value="2"/>
</dbReference>
<dbReference type="SMART" id="SM00164">
    <property type="entry name" value="TBC"/>
    <property type="match status" value="1"/>
</dbReference>
<dbReference type="InterPro" id="IPR000195">
    <property type="entry name" value="Rab-GAP-TBC_dom"/>
</dbReference>
<dbReference type="InterPro" id="IPR035969">
    <property type="entry name" value="Rab-GAP_TBC_sf"/>
</dbReference>
<sequence length="731" mass="82282">MSIRTPISPRLPHGSARPSAAGDFEIISLDDADTPVKAPRFVNAGLRFSPTAPYALPAGHGIHEGRDLISESRKQTTLPSLAPADQMKNLPPIPNSSSYNNIGRYPIYGKSSPIGSVTNLHTPLSQAHTQSRTYSRQPSASNLSMEPRRVSSISSRSMSPTCVGLDGRSSPASPPLYRTYSDAEQEQELPLRRPQERRPSSRLFSEEVDLESADSADDVDVPNNVIFWNVPLTPEVKIGSLQNSGSVLSDRELDRPRPSSESDGQQAGSPGGMPSKSAPRSGHDHLKRSNGWVKAMDNLSGEAKDLTVALEDYRDAMRKSMQKQMAARTSTQKAVELNAKIVEKSKPPKENFSVNKEDMAPTSLTRPSHLPRKTKHEEEKHLTEFRKMMQKSQEQERKKKERLQLQIKDFYKRENDDITYWSIQVMQQLPVKISETRTREIIWRSGIPSRDRERVWKLLIGNELDITATQFDILVNDPHAKDRVETTDSSIHRKILENVDSIYPEIKLYQRDGPLHESLVNILHAYAVYYKGNIEYTPGMSTIAGALLLNLSPPDTFSALVNIIAHQSLLSFYKNDKKKLSKFYHAFDKAFATHLPSFRHHFVSVLGIHCESYLDALIVPLFTWHLPMDFIPRLWDILFLEMLIDFPSPTSTHRTIGPNASTSPSSFEALLIAIVLAFFKYLNTSLLVNDRDAVLSIIGWEATPIKFIPVDADIDVIAVEIEFIRNMRSFL</sequence>
<dbReference type="STRING" id="675824.A0A1E3QDH0"/>
<feature type="compositionally biased region" description="Basic and acidic residues" evidence="2">
    <location>
        <begin position="249"/>
        <end position="260"/>
    </location>
</feature>
<feature type="region of interest" description="Disordered" evidence="2">
    <location>
        <begin position="74"/>
        <end position="95"/>
    </location>
</feature>
<dbReference type="PANTHER" id="PTHR47219">
    <property type="entry name" value="RAB GTPASE-ACTIVATING PROTEIN 1-LIKE"/>
    <property type="match status" value="1"/>
</dbReference>
<feature type="region of interest" description="Disordered" evidence="2">
    <location>
        <begin position="118"/>
        <end position="216"/>
    </location>
</feature>
<evidence type="ECO:0000259" key="3">
    <source>
        <dbReference type="PROSITE" id="PS50086"/>
    </source>
</evidence>
<dbReference type="Proteomes" id="UP000094385">
    <property type="component" value="Unassembled WGS sequence"/>
</dbReference>